<keyword evidence="5" id="KW-0808">Transferase</keyword>
<evidence type="ECO:0000256" key="9">
    <source>
        <dbReference type="ARBA" id="ARBA00022909"/>
    </source>
</evidence>
<dbReference type="UniPathway" id="UPA00077">
    <property type="reaction ID" value="UER00155"/>
</dbReference>
<comment type="caution">
    <text evidence="14">The sequence shown here is derived from an EMBL/GenBank/DDBJ whole genome shotgun (WGS) entry which is preliminary data.</text>
</comment>
<dbReference type="Proteomes" id="UP000030125">
    <property type="component" value="Unassembled WGS sequence"/>
</dbReference>
<dbReference type="GO" id="GO:0046654">
    <property type="term" value="P:tetrahydrofolate biosynthetic process"/>
    <property type="evidence" value="ECO:0007669"/>
    <property type="project" value="UniProtKB-UniPathway"/>
</dbReference>
<evidence type="ECO:0000256" key="3">
    <source>
        <dbReference type="ARBA" id="ARBA00013253"/>
    </source>
</evidence>
<keyword evidence="15" id="KW-1185">Reference proteome</keyword>
<keyword evidence="7 14" id="KW-0418">Kinase</keyword>
<evidence type="ECO:0000313" key="15">
    <source>
        <dbReference type="Proteomes" id="UP000030125"/>
    </source>
</evidence>
<dbReference type="RefSeq" id="WP_036848315.1">
    <property type="nucleotide sequence ID" value="NZ_JQJD01000034.1"/>
</dbReference>
<dbReference type="GO" id="GO:0016301">
    <property type="term" value="F:kinase activity"/>
    <property type="evidence" value="ECO:0007669"/>
    <property type="project" value="UniProtKB-KW"/>
</dbReference>
<dbReference type="eggNOG" id="COG0801">
    <property type="taxonomic scope" value="Bacteria"/>
</dbReference>
<dbReference type="GO" id="GO:0003848">
    <property type="term" value="F:2-amino-4-hydroxy-6-hydroxymethyldihydropteridine diphosphokinase activity"/>
    <property type="evidence" value="ECO:0007669"/>
    <property type="project" value="UniProtKB-EC"/>
</dbReference>
<evidence type="ECO:0000256" key="6">
    <source>
        <dbReference type="ARBA" id="ARBA00022741"/>
    </source>
</evidence>
<organism evidence="14 15">
    <name type="scientific">Porphyromonas cangingivalis</name>
    <dbReference type="NCBI Taxonomy" id="36874"/>
    <lineage>
        <taxon>Bacteria</taxon>
        <taxon>Pseudomonadati</taxon>
        <taxon>Bacteroidota</taxon>
        <taxon>Bacteroidia</taxon>
        <taxon>Bacteroidales</taxon>
        <taxon>Porphyromonadaceae</taxon>
        <taxon>Porphyromonas</taxon>
    </lineage>
</organism>
<proteinExistence type="inferred from homology"/>
<comment type="similarity">
    <text evidence="2">Belongs to the HPPK family.</text>
</comment>
<dbReference type="NCBIfam" id="TIGR01498">
    <property type="entry name" value="folK"/>
    <property type="match status" value="1"/>
</dbReference>
<dbReference type="STRING" id="36874.HQ34_08580"/>
<dbReference type="EMBL" id="JQJD01000034">
    <property type="protein sequence ID" value="KGN80883.1"/>
    <property type="molecule type" value="Genomic_DNA"/>
</dbReference>
<keyword evidence="6" id="KW-0547">Nucleotide-binding</keyword>
<dbReference type="Pfam" id="PF01288">
    <property type="entry name" value="HPPK"/>
    <property type="match status" value="1"/>
</dbReference>
<evidence type="ECO:0000256" key="1">
    <source>
        <dbReference type="ARBA" id="ARBA00005051"/>
    </source>
</evidence>
<evidence type="ECO:0000256" key="7">
    <source>
        <dbReference type="ARBA" id="ARBA00022777"/>
    </source>
</evidence>
<dbReference type="PANTHER" id="PTHR43071:SF1">
    <property type="entry name" value="2-AMINO-4-HYDROXY-6-HYDROXYMETHYLDIHYDROPTERIDINE PYROPHOSPHOKINASE"/>
    <property type="match status" value="1"/>
</dbReference>
<keyword evidence="9" id="KW-0289">Folate biosynthesis</keyword>
<evidence type="ECO:0000256" key="11">
    <source>
        <dbReference type="ARBA" id="ARBA00029766"/>
    </source>
</evidence>
<dbReference type="AlphaFoldDB" id="A0A099WS64"/>
<dbReference type="GO" id="GO:0005524">
    <property type="term" value="F:ATP binding"/>
    <property type="evidence" value="ECO:0007669"/>
    <property type="project" value="UniProtKB-KW"/>
</dbReference>
<dbReference type="InterPro" id="IPR000550">
    <property type="entry name" value="Hppk"/>
</dbReference>
<dbReference type="SUPFAM" id="SSF55083">
    <property type="entry name" value="6-hydroxymethyl-7,8-dihydropterin pyrophosphokinase, HPPK"/>
    <property type="match status" value="1"/>
</dbReference>
<gene>
    <name evidence="14" type="ORF">HQ35_05040</name>
</gene>
<evidence type="ECO:0000256" key="5">
    <source>
        <dbReference type="ARBA" id="ARBA00022679"/>
    </source>
</evidence>
<evidence type="ECO:0000256" key="10">
    <source>
        <dbReference type="ARBA" id="ARBA00029409"/>
    </source>
</evidence>
<protein>
    <recommendedName>
        <fullName evidence="4">2-amino-4-hydroxy-6-hydroxymethyldihydropteridine pyrophosphokinase</fullName>
        <ecNumber evidence="3">2.7.6.3</ecNumber>
    </recommendedName>
    <alternativeName>
        <fullName evidence="11">6-hydroxymethyl-7,8-dihydropterin pyrophosphokinase</fullName>
    </alternativeName>
    <alternativeName>
        <fullName evidence="12">7,8-dihydro-6-hydroxymethylpterin-pyrophosphokinase</fullName>
    </alternativeName>
</protein>
<dbReference type="CDD" id="cd00483">
    <property type="entry name" value="HPPK"/>
    <property type="match status" value="1"/>
</dbReference>
<dbReference type="EC" id="2.7.6.3" evidence="3"/>
<dbReference type="InterPro" id="IPR035907">
    <property type="entry name" value="Hppk_sf"/>
</dbReference>
<feature type="domain" description="7,8-dihydro-6-hydroxymethylpterin-pyrophosphokinase" evidence="13">
    <location>
        <begin position="5"/>
        <end position="135"/>
    </location>
</feature>
<dbReference type="PANTHER" id="PTHR43071">
    <property type="entry name" value="2-AMINO-4-HYDROXY-6-HYDROXYMETHYLDIHYDROPTERIDINE PYROPHOSPHOKINASE"/>
    <property type="match status" value="1"/>
</dbReference>
<dbReference type="Gene3D" id="3.30.70.560">
    <property type="entry name" value="7,8-Dihydro-6-hydroxymethylpterin-pyrophosphokinase HPPK"/>
    <property type="match status" value="1"/>
</dbReference>
<evidence type="ECO:0000256" key="2">
    <source>
        <dbReference type="ARBA" id="ARBA00005810"/>
    </source>
</evidence>
<keyword evidence="8" id="KW-0067">ATP-binding</keyword>
<evidence type="ECO:0000256" key="12">
    <source>
        <dbReference type="ARBA" id="ARBA00033413"/>
    </source>
</evidence>
<accession>A0A099WS64</accession>
<reference evidence="14 15" key="1">
    <citation type="submission" date="2014-08" db="EMBL/GenBank/DDBJ databases">
        <title>Porphyromonas cangingivalis strain:COT-109_OH1386 Genome sequencing.</title>
        <authorList>
            <person name="Wallis C."/>
            <person name="Deusch O."/>
            <person name="O'Flynn C."/>
            <person name="Davis I."/>
            <person name="Jospin G."/>
            <person name="Darling A.E."/>
            <person name="Coil D.A."/>
            <person name="Alexiev A."/>
            <person name="Horsfall A."/>
            <person name="Kirkwood N."/>
            <person name="Harris S."/>
            <person name="Eisen J.A."/>
        </authorList>
    </citation>
    <scope>NUCLEOTIDE SEQUENCE [LARGE SCALE GENOMIC DNA]</scope>
    <source>
        <strain evidence="15">COT-109 OH1386</strain>
    </source>
</reference>
<evidence type="ECO:0000256" key="8">
    <source>
        <dbReference type="ARBA" id="ARBA00022840"/>
    </source>
</evidence>
<name>A0A099WS64_PORCN</name>
<evidence type="ECO:0000259" key="13">
    <source>
        <dbReference type="Pfam" id="PF01288"/>
    </source>
</evidence>
<evidence type="ECO:0000313" key="14">
    <source>
        <dbReference type="EMBL" id="KGN80883.1"/>
    </source>
</evidence>
<dbReference type="OrthoDB" id="9808041at2"/>
<evidence type="ECO:0000256" key="4">
    <source>
        <dbReference type="ARBA" id="ARBA00016218"/>
    </source>
</evidence>
<sequence>MRTYYLGLGSNIGDTQHYLSFAREAISRHVGEITKESAVISTEPVGFESVNTFSNQVIEVRSNLSPKEILRETQKIEWELGRTHKSHGGTHYDRTMDIDIILCGSMIYSDEELIIPHREFRTRAFVVDLLAEIAPELVDPVTGKTMLELSERLKNK</sequence>
<dbReference type="GO" id="GO:0046656">
    <property type="term" value="P:folic acid biosynthetic process"/>
    <property type="evidence" value="ECO:0007669"/>
    <property type="project" value="UniProtKB-KW"/>
</dbReference>
<comment type="pathway">
    <text evidence="1">Cofactor biosynthesis; tetrahydrofolate biosynthesis; 2-amino-4-hydroxy-6-hydroxymethyl-7,8-dihydropteridine diphosphate from 7,8-dihydroneopterin triphosphate: step 4/4.</text>
</comment>
<comment type="function">
    <text evidence="10">Catalyzes the transfer of pyrophosphate from adenosine triphosphate (ATP) to 6-hydroxymethyl-7,8-dihydropterin, an enzymatic step in folate biosynthesis pathway.</text>
</comment>